<feature type="compositionally biased region" description="Low complexity" evidence="1">
    <location>
        <begin position="63"/>
        <end position="76"/>
    </location>
</feature>
<keyword evidence="3" id="KW-1185">Reference proteome</keyword>
<feature type="region of interest" description="Disordered" evidence="1">
    <location>
        <begin position="38"/>
        <end position="84"/>
    </location>
</feature>
<reference evidence="3" key="1">
    <citation type="submission" date="2015-09" db="EMBL/GenBank/DDBJ databases">
        <authorList>
            <consortium name="Pathogen Informatics"/>
        </authorList>
    </citation>
    <scope>NUCLEOTIDE SEQUENCE [LARGE SCALE GENOMIC DNA]</scope>
    <source>
        <strain evidence="3">Lake Konstanz</strain>
    </source>
</reference>
<dbReference type="EMBL" id="CYKH01001474">
    <property type="protein sequence ID" value="CUI14656.1"/>
    <property type="molecule type" value="Genomic_DNA"/>
</dbReference>
<gene>
    <name evidence="2" type="ORF">BSAL_01100</name>
</gene>
<evidence type="ECO:0000313" key="2">
    <source>
        <dbReference type="EMBL" id="CUI14656.1"/>
    </source>
</evidence>
<accession>A0A0S4KP22</accession>
<protein>
    <submittedName>
        <fullName evidence="2">Uncharacterized protein</fullName>
    </submittedName>
</protein>
<sequence>MVDPTLVDPSCPLGNCPIVPQPILEAVARIERSEHRDPFGAAEHNNGNSLNDTNNNMFGAAARGNMRGGPSSSRGSGASGGRLKNNPVPLEFPLPTVLVDLASFQHNVRAMARIALASGKKVRIGTKSLRVPALIQLAADVIEAEGLAMFHEHLADRRAAAAGKASAAGAAASLAGFIRVDELDDETADVSQRTAGHAPAIIMTPQQQQSSSVAGLMTYSAAETLFWAKRISSGQTGATFSSLLLAYPIADAYSAHLFVDAMLANAAQRVVCSVVVDAEPQLLMLADAAMRAIQQERYLSVDGFDGAGAVLEIHVVLDIDMSYRPLAESSLFLPDSWLPHLGARRSPLRTAEDVTRVLRLIAATNDRCAATMRHERVGLRFRVDGLMAYEAQVAGVQDLPFENDPSSLWARATVRMMHWFKKLSMGDVMIRRKHCLRAIEKFLENEAAANNASPTTAGSSSEQTLSQAFSPLMSHQQLIVNGGGSGSIQLTAQDPFVTEITIGSGALCGHLFDRFVSSQQHEPLQFLPAIFIAVGVNRVAEQPKSRSKMHQGVVMATQIVACHGGGYIASGAVGGGYGVGDRAPIVVHPPFGMKGFASSEGFGEVQTPFVQECCIVAPGQDTSVQLSNSLRSTTTLNTLGRFHASASVPPTSAAAQQCPGAPQPSPLNMLPLTIGDVVLLRPAKSGEIAEHFDEYLLVDSAASSSTVAGAAPSLVSPLSGSTTSDAPFANSLNIVGGRHVFGTMHRVPTYRGFGSLAS</sequence>
<dbReference type="OrthoDB" id="251747at2759"/>
<evidence type="ECO:0000313" key="3">
    <source>
        <dbReference type="Proteomes" id="UP000051952"/>
    </source>
</evidence>
<dbReference type="InterPro" id="IPR029066">
    <property type="entry name" value="PLP-binding_barrel"/>
</dbReference>
<dbReference type="Gene3D" id="3.20.20.10">
    <property type="entry name" value="Alanine racemase"/>
    <property type="match status" value="1"/>
</dbReference>
<evidence type="ECO:0000256" key="1">
    <source>
        <dbReference type="SAM" id="MobiDB-lite"/>
    </source>
</evidence>
<dbReference type="Proteomes" id="UP000051952">
    <property type="component" value="Unassembled WGS sequence"/>
</dbReference>
<name>A0A0S4KP22_BODSA</name>
<organism evidence="2 3">
    <name type="scientific">Bodo saltans</name>
    <name type="common">Flagellated protozoan</name>
    <dbReference type="NCBI Taxonomy" id="75058"/>
    <lineage>
        <taxon>Eukaryota</taxon>
        <taxon>Discoba</taxon>
        <taxon>Euglenozoa</taxon>
        <taxon>Kinetoplastea</taxon>
        <taxon>Metakinetoplastina</taxon>
        <taxon>Eubodonida</taxon>
        <taxon>Bodonidae</taxon>
        <taxon>Bodo</taxon>
    </lineage>
</organism>
<dbReference type="VEuPathDB" id="TriTrypDB:BSAL_01100"/>
<feature type="compositionally biased region" description="Low complexity" evidence="1">
    <location>
        <begin position="45"/>
        <end position="56"/>
    </location>
</feature>
<proteinExistence type="predicted"/>
<dbReference type="AlphaFoldDB" id="A0A0S4KP22"/>